<accession>A0A7S3MLZ0</accession>
<protein>
    <submittedName>
        <fullName evidence="2">Uncharacterized protein</fullName>
    </submittedName>
</protein>
<evidence type="ECO:0000256" key="1">
    <source>
        <dbReference type="SAM" id="MobiDB-lite"/>
    </source>
</evidence>
<organism evidence="2">
    <name type="scientific">Favella ehrenbergii</name>
    <dbReference type="NCBI Taxonomy" id="182087"/>
    <lineage>
        <taxon>Eukaryota</taxon>
        <taxon>Sar</taxon>
        <taxon>Alveolata</taxon>
        <taxon>Ciliophora</taxon>
        <taxon>Intramacronucleata</taxon>
        <taxon>Spirotrichea</taxon>
        <taxon>Choreotrichia</taxon>
        <taxon>Tintinnida</taxon>
        <taxon>Xystonellidae</taxon>
        <taxon>Favella</taxon>
    </lineage>
</organism>
<evidence type="ECO:0000313" key="2">
    <source>
        <dbReference type="EMBL" id="CAE0310817.1"/>
    </source>
</evidence>
<reference evidence="2" key="1">
    <citation type="submission" date="2021-01" db="EMBL/GenBank/DDBJ databases">
        <authorList>
            <person name="Corre E."/>
            <person name="Pelletier E."/>
            <person name="Niang G."/>
            <person name="Scheremetjew M."/>
            <person name="Finn R."/>
            <person name="Kale V."/>
            <person name="Holt S."/>
            <person name="Cochrane G."/>
            <person name="Meng A."/>
            <person name="Brown T."/>
            <person name="Cohen L."/>
        </authorList>
    </citation>
    <scope>NUCLEOTIDE SEQUENCE</scope>
    <source>
        <strain evidence="2">Fehren 1</strain>
    </source>
</reference>
<gene>
    <name evidence="2" type="ORF">FEHR0123_LOCUS5735</name>
</gene>
<dbReference type="AlphaFoldDB" id="A0A7S3MLZ0"/>
<proteinExistence type="predicted"/>
<name>A0A7S3MLZ0_9SPIT</name>
<sequence>MQAIHGCDAGSEVNTMVQSNSMLAETMGIKQKKSGTGIPRKDKVERVTTEIHLRMSNGPIKPEDERVSTLQTYGTNFMTEKASMGAPSRKIVQSKENIILSEISSMKNLE</sequence>
<dbReference type="EMBL" id="HBIE01018651">
    <property type="protein sequence ID" value="CAE0310817.1"/>
    <property type="molecule type" value="Transcribed_RNA"/>
</dbReference>
<feature type="region of interest" description="Disordered" evidence="1">
    <location>
        <begin position="24"/>
        <end position="43"/>
    </location>
</feature>